<gene>
    <name evidence="2" type="ORF">RDB_LOCUS126857</name>
</gene>
<dbReference type="AlphaFoldDB" id="A0A8H3HXK6"/>
<feature type="signal peptide" evidence="1">
    <location>
        <begin position="1"/>
        <end position="23"/>
    </location>
</feature>
<dbReference type="CDD" id="cd00920">
    <property type="entry name" value="Cupredoxin"/>
    <property type="match status" value="1"/>
</dbReference>
<name>A0A8H3HXK6_9AGAM</name>
<accession>A0A8H3HXK6</accession>
<keyword evidence="1" id="KW-0732">Signal</keyword>
<feature type="chain" id="PRO_5034469912" description="Phytocyanin domain-containing protein" evidence="1">
    <location>
        <begin position="24"/>
        <end position="153"/>
    </location>
</feature>
<dbReference type="EMBL" id="CAJNJQ010003009">
    <property type="protein sequence ID" value="CAE7190317.1"/>
    <property type="molecule type" value="Genomic_DNA"/>
</dbReference>
<dbReference type="PANTHER" id="PTHR34883">
    <property type="entry name" value="SERINE-RICH PROTEIN, PUTATIVE-RELATED-RELATED"/>
    <property type="match status" value="1"/>
</dbReference>
<proteinExistence type="predicted"/>
<dbReference type="Proteomes" id="UP000663827">
    <property type="component" value="Unassembled WGS sequence"/>
</dbReference>
<evidence type="ECO:0008006" key="4">
    <source>
        <dbReference type="Google" id="ProtNLM"/>
    </source>
</evidence>
<organism evidence="2 3">
    <name type="scientific">Rhizoctonia solani</name>
    <dbReference type="NCBI Taxonomy" id="456999"/>
    <lineage>
        <taxon>Eukaryota</taxon>
        <taxon>Fungi</taxon>
        <taxon>Dikarya</taxon>
        <taxon>Basidiomycota</taxon>
        <taxon>Agaricomycotina</taxon>
        <taxon>Agaricomycetes</taxon>
        <taxon>Cantharellales</taxon>
        <taxon>Ceratobasidiaceae</taxon>
        <taxon>Rhizoctonia</taxon>
    </lineage>
</organism>
<evidence type="ECO:0000313" key="3">
    <source>
        <dbReference type="Proteomes" id="UP000663827"/>
    </source>
</evidence>
<comment type="caution">
    <text evidence="2">The sequence shown here is derived from an EMBL/GenBank/DDBJ whole genome shotgun (WGS) entry which is preliminary data.</text>
</comment>
<dbReference type="InterPro" id="IPR008972">
    <property type="entry name" value="Cupredoxin"/>
</dbReference>
<protein>
    <recommendedName>
        <fullName evidence="4">Phytocyanin domain-containing protein</fullName>
    </recommendedName>
</protein>
<evidence type="ECO:0000256" key="1">
    <source>
        <dbReference type="SAM" id="SignalP"/>
    </source>
</evidence>
<dbReference type="SUPFAM" id="SSF49503">
    <property type="entry name" value="Cupredoxins"/>
    <property type="match status" value="1"/>
</dbReference>
<dbReference type="PANTHER" id="PTHR34883:SF15">
    <property type="entry name" value="EXTRACELLULAR SERINE-RICH PROTEIN"/>
    <property type="match status" value="1"/>
</dbReference>
<dbReference type="InterPro" id="IPR052953">
    <property type="entry name" value="Ser-rich/MCO-related"/>
</dbReference>
<dbReference type="Gene3D" id="2.60.40.420">
    <property type="entry name" value="Cupredoxins - blue copper proteins"/>
    <property type="match status" value="1"/>
</dbReference>
<reference evidence="2" key="1">
    <citation type="submission" date="2021-01" db="EMBL/GenBank/DDBJ databases">
        <authorList>
            <person name="Kaushik A."/>
        </authorList>
    </citation>
    <scope>NUCLEOTIDE SEQUENCE</scope>
    <source>
        <strain evidence="2">AG5</strain>
    </source>
</reference>
<evidence type="ECO:0000313" key="2">
    <source>
        <dbReference type="EMBL" id="CAE7190317.1"/>
    </source>
</evidence>
<sequence length="153" mass="17102">MFFNFASIASAILFALPLTGVAANPIRSAGHLHLDTRTEWESPKTHKVTVGAWGKLQYDPYHPKNHTVTESSFDKPCSAIDGGFRTGFVPVKEEKKHDLPIRKFKVTDDKPHWFYCGQVGHCPAGMVFAVNPPKKGNTFEKFEQKAKESGGKW</sequence>